<accession>A0A9X1YC17</accession>
<dbReference type="InterPro" id="IPR046668">
    <property type="entry name" value="DUF6538"/>
</dbReference>
<keyword evidence="4" id="KW-1185">Reference proteome</keyword>
<evidence type="ECO:0000256" key="1">
    <source>
        <dbReference type="SAM" id="MobiDB-lite"/>
    </source>
</evidence>
<dbReference type="EMBL" id="JALPRX010000120">
    <property type="protein sequence ID" value="MCK8787383.1"/>
    <property type="molecule type" value="Genomic_DNA"/>
</dbReference>
<organism evidence="3 4">
    <name type="scientific">Roseomonas acroporae</name>
    <dbReference type="NCBI Taxonomy" id="2937791"/>
    <lineage>
        <taxon>Bacteria</taxon>
        <taxon>Pseudomonadati</taxon>
        <taxon>Pseudomonadota</taxon>
        <taxon>Alphaproteobacteria</taxon>
        <taxon>Acetobacterales</taxon>
        <taxon>Roseomonadaceae</taxon>
        <taxon>Roseomonas</taxon>
    </lineage>
</organism>
<proteinExistence type="predicted"/>
<evidence type="ECO:0000259" key="2">
    <source>
        <dbReference type="Pfam" id="PF20172"/>
    </source>
</evidence>
<dbReference type="Proteomes" id="UP001139516">
    <property type="component" value="Unassembled WGS sequence"/>
</dbReference>
<comment type="caution">
    <text evidence="3">The sequence shown here is derived from an EMBL/GenBank/DDBJ whole genome shotgun (WGS) entry which is preliminary data.</text>
</comment>
<sequence>MPRPFKCPKSGTYMARLAAPVALQAAVGRVELRRSLNAKDPKEARRLHPAAMTARQAEPDRARLQASGAVASVPDNRLAVLAGGF</sequence>
<protein>
    <recommendedName>
        <fullName evidence="2">DUF6538 domain-containing protein</fullName>
    </recommendedName>
</protein>
<reference evidence="3" key="1">
    <citation type="submission" date="2022-04" db="EMBL/GenBank/DDBJ databases">
        <title>Roseomonas acroporae sp. nov., isolated from coral Acropora digitifera.</title>
        <authorList>
            <person name="Sun H."/>
        </authorList>
    </citation>
    <scope>NUCLEOTIDE SEQUENCE</scope>
    <source>
        <strain evidence="3">NAR14</strain>
    </source>
</reference>
<evidence type="ECO:0000313" key="4">
    <source>
        <dbReference type="Proteomes" id="UP001139516"/>
    </source>
</evidence>
<dbReference type="AlphaFoldDB" id="A0A9X1YC17"/>
<dbReference type="RefSeq" id="WP_248669433.1">
    <property type="nucleotide sequence ID" value="NZ_JALPRX010000120.1"/>
</dbReference>
<dbReference type="Pfam" id="PF20172">
    <property type="entry name" value="DUF6538"/>
    <property type="match status" value="1"/>
</dbReference>
<feature type="compositionally biased region" description="Basic and acidic residues" evidence="1">
    <location>
        <begin position="37"/>
        <end position="46"/>
    </location>
</feature>
<feature type="region of interest" description="Disordered" evidence="1">
    <location>
        <begin position="37"/>
        <end position="60"/>
    </location>
</feature>
<feature type="domain" description="DUF6538" evidence="2">
    <location>
        <begin position="9"/>
        <end position="53"/>
    </location>
</feature>
<gene>
    <name evidence="3" type="ORF">M0638_23720</name>
</gene>
<evidence type="ECO:0000313" key="3">
    <source>
        <dbReference type="EMBL" id="MCK8787383.1"/>
    </source>
</evidence>
<name>A0A9X1YC17_9PROT</name>